<reference evidence="3" key="1">
    <citation type="submission" date="2016-10" db="EMBL/GenBank/DDBJ databases">
        <authorList>
            <person name="de Groot N.N."/>
        </authorList>
    </citation>
    <scope>NUCLEOTIDE SEQUENCE</scope>
</reference>
<feature type="transmembrane region" description="Helical" evidence="2">
    <location>
        <begin position="241"/>
        <end position="269"/>
    </location>
</feature>
<dbReference type="PANTHER" id="PTHR10458">
    <property type="entry name" value="PEPTIDE DEFORMYLASE"/>
    <property type="match status" value="1"/>
</dbReference>
<dbReference type="Pfam" id="PF01327">
    <property type="entry name" value="Pep_deformylase"/>
    <property type="match status" value="1"/>
</dbReference>
<proteinExistence type="inferred from homology"/>
<dbReference type="InterPro" id="IPR036821">
    <property type="entry name" value="Peptide_deformylase_sf"/>
</dbReference>
<dbReference type="Gene3D" id="3.90.45.10">
    <property type="entry name" value="Peptide deformylase"/>
    <property type="match status" value="1"/>
</dbReference>
<comment type="similarity">
    <text evidence="1">Belongs to the polypeptide deformylase family.</text>
</comment>
<dbReference type="EC" id="3.5.1.88" evidence="3"/>
<keyword evidence="2" id="KW-1133">Transmembrane helix</keyword>
<keyword evidence="3" id="KW-0378">Hydrolase</keyword>
<gene>
    <name evidence="3" type="ORF">MNB_SV-5-1006</name>
</gene>
<name>A0A1W1EGE7_9ZZZZ</name>
<evidence type="ECO:0000313" key="3">
    <source>
        <dbReference type="EMBL" id="SFZ99092.1"/>
    </source>
</evidence>
<feature type="transmembrane region" description="Helical" evidence="2">
    <location>
        <begin position="210"/>
        <end position="229"/>
    </location>
</feature>
<protein>
    <submittedName>
        <fullName evidence="3">Peptide deformylase</fullName>
        <ecNumber evidence="3">3.5.1.88</ecNumber>
    </submittedName>
</protein>
<dbReference type="SUPFAM" id="SSF56420">
    <property type="entry name" value="Peptide deformylase"/>
    <property type="match status" value="1"/>
</dbReference>
<dbReference type="EMBL" id="FPKX01000074">
    <property type="protein sequence ID" value="SFZ99092.1"/>
    <property type="molecule type" value="Genomic_DNA"/>
</dbReference>
<sequence>MIKEILIYPDERINIGSGNVRFFDEELWELIEDMKETAEANNTKGLTAIQLAVPLAVVIAKDENNNWIELINPRIIRHEGNVISTETTTYLPNVTEDIPRFEKISIVYQDRNGEQQNMMAEGNFGFLLQRKIDYIFGGTFMNKLDKKEKKGAQKTLSDSGLNGDFNSCPTFSKREYFKSAMNKILFFNILSLTAPLYITKESTFESIYSFNKFSLLAMILLIISYLLYAKYEAEKYVSCTGCQVVGITAVAVKYLLATLIVFAGSYFFINPN</sequence>
<accession>A0A1W1EGE7</accession>
<dbReference type="PANTHER" id="PTHR10458:SF22">
    <property type="entry name" value="PEPTIDE DEFORMYLASE"/>
    <property type="match status" value="1"/>
</dbReference>
<keyword evidence="2" id="KW-0472">Membrane</keyword>
<evidence type="ECO:0000256" key="1">
    <source>
        <dbReference type="ARBA" id="ARBA00010759"/>
    </source>
</evidence>
<dbReference type="GO" id="GO:0042586">
    <property type="term" value="F:peptide deformylase activity"/>
    <property type="evidence" value="ECO:0007669"/>
    <property type="project" value="UniProtKB-EC"/>
</dbReference>
<dbReference type="PRINTS" id="PR01576">
    <property type="entry name" value="PDEFORMYLASE"/>
</dbReference>
<dbReference type="InterPro" id="IPR023635">
    <property type="entry name" value="Peptide_deformylase"/>
</dbReference>
<organism evidence="3">
    <name type="scientific">hydrothermal vent metagenome</name>
    <dbReference type="NCBI Taxonomy" id="652676"/>
    <lineage>
        <taxon>unclassified sequences</taxon>
        <taxon>metagenomes</taxon>
        <taxon>ecological metagenomes</taxon>
    </lineage>
</organism>
<evidence type="ECO:0000256" key="2">
    <source>
        <dbReference type="SAM" id="Phobius"/>
    </source>
</evidence>
<keyword evidence="2" id="KW-0812">Transmembrane</keyword>
<dbReference type="AlphaFoldDB" id="A0A1W1EGE7"/>